<reference evidence="20" key="1">
    <citation type="submission" date="2022-11" db="UniProtKB">
        <authorList>
            <consortium name="WormBaseParasite"/>
        </authorList>
    </citation>
    <scope>IDENTIFICATION</scope>
</reference>
<dbReference type="GO" id="GO:0007283">
    <property type="term" value="P:spermatogenesis"/>
    <property type="evidence" value="ECO:0007669"/>
    <property type="project" value="UniProtKB-KW"/>
</dbReference>
<feature type="coiled-coil region" evidence="16">
    <location>
        <begin position="167"/>
        <end position="194"/>
    </location>
</feature>
<keyword evidence="3" id="KW-0597">Phosphoprotein</keyword>
<dbReference type="Proteomes" id="UP000887566">
    <property type="component" value="Unplaced"/>
</dbReference>
<feature type="compositionally biased region" description="Basic and acidic residues" evidence="17">
    <location>
        <begin position="468"/>
        <end position="477"/>
    </location>
</feature>
<name>A0A914WSH3_9BILA</name>
<evidence type="ECO:0000256" key="16">
    <source>
        <dbReference type="SAM" id="Coils"/>
    </source>
</evidence>
<feature type="coiled-coil region" evidence="16">
    <location>
        <begin position="225"/>
        <end position="252"/>
    </location>
</feature>
<dbReference type="GO" id="GO:0030154">
    <property type="term" value="P:cell differentiation"/>
    <property type="evidence" value="ECO:0007669"/>
    <property type="project" value="UniProtKB-KW"/>
</dbReference>
<feature type="coiled-coil region" evidence="16">
    <location>
        <begin position="308"/>
        <end position="430"/>
    </location>
</feature>
<evidence type="ECO:0000256" key="11">
    <source>
        <dbReference type="ARBA" id="ARBA00023273"/>
    </source>
</evidence>
<dbReference type="InterPro" id="IPR043016">
    <property type="entry name" value="IFT81_N_sf"/>
</dbReference>
<feature type="compositionally biased region" description="Polar residues" evidence="17">
    <location>
        <begin position="688"/>
        <end position="697"/>
    </location>
</feature>
<dbReference type="PANTHER" id="PTHR15614">
    <property type="entry name" value="INTRAFLAGELLAR TRANSPORT PROTEIN 81 HOMOLOG"/>
    <property type="match status" value="1"/>
</dbReference>
<evidence type="ECO:0000256" key="8">
    <source>
        <dbReference type="ARBA" id="ARBA00023054"/>
    </source>
</evidence>
<proteinExistence type="inferred from homology"/>
<comment type="subcellular location">
    <subcellularLocation>
        <location evidence="1">Cytoplasm</location>
        <location evidence="1">Cytoskeleton</location>
        <location evidence="1">Cilium basal body</location>
    </subcellularLocation>
</comment>
<keyword evidence="7" id="KW-0007">Acetylation</keyword>
<comment type="similarity">
    <text evidence="12">Belongs to the IFT81 family.</text>
</comment>
<evidence type="ECO:0000313" key="20">
    <source>
        <dbReference type="WBParaSite" id="PSAMB.scaffold4723size13735.g24997.t1"/>
    </source>
</evidence>
<evidence type="ECO:0000313" key="19">
    <source>
        <dbReference type="Proteomes" id="UP000887566"/>
    </source>
</evidence>
<dbReference type="Gene3D" id="1.10.418.70">
    <property type="entry name" value="Intraflagellar transport protein 81, N-terminal domain"/>
    <property type="match status" value="1"/>
</dbReference>
<evidence type="ECO:0000256" key="10">
    <source>
        <dbReference type="ARBA" id="ARBA00023212"/>
    </source>
</evidence>
<comment type="function">
    <text evidence="13">Component of the intraflagellar transport (IFT) complex B: together with IFT74, forms a tubulin-binding module that specifically mediates transport of tubulin within the cilium. Binds tubulin via its CH (calponin-homology)-like region. Required for ciliogenesis. Required for proper regulation of SHH signaling. Plays an important role during spermatogenesis by modulating the assembly and elongation of the sperm flagella.</text>
</comment>
<keyword evidence="8 16" id="KW-0175">Coiled coil</keyword>
<evidence type="ECO:0000256" key="4">
    <source>
        <dbReference type="ARBA" id="ARBA00022782"/>
    </source>
</evidence>
<evidence type="ECO:0000256" key="9">
    <source>
        <dbReference type="ARBA" id="ARBA00023069"/>
    </source>
</evidence>
<dbReference type="GO" id="GO:0060271">
    <property type="term" value="P:cilium assembly"/>
    <property type="evidence" value="ECO:0007669"/>
    <property type="project" value="InterPro"/>
</dbReference>
<sequence length="697" mass="79691">MADKMRAIVAALNEAPFSRNYNLISFDSLDPQRLLQELSDVLRVIDNQPSIDIRSENAADTAMRIFNTLRILKYKPPTDPEELAEWREGVVEGSKQAIYPVLEWLLPRVEELQQRSYLARFLVKVDIPGELQDVEVVNLINECDNLMEHFKMVHQEASAIRSDTMMTEDVRADLKAMDTEKEQLSRRIDKVQRKTENIPNREKHVQMAALLRDESEREAQLALQKQEQRTALVHAEQRLQRLQQAIGEARSAVEALQPEDVMRKLEEDIQIHSYLANDKLPKEIEAKRAIVHDLAKVASQPALDQSDIEQLKKLMEDTNEEIVKLTDERDSKDEAGDDKMSIYRHQAATVERKKTIIAQKLQEARQEMASAEQEVRERKSQMRDAEGNEIVTSVQFKNYVNKLRTKTNGYKKKRSELQDLRAELGVLARTEEILRSQFETVKLEIEEHGGTMLPAEDEPMKQQRPKTAKPESKDVNELKTMVDGLSSRLNDQKTSVAPLLSDLRIAREQFQSKSDAYTTKKQHYDATAASLESGYSRLDDEVKSMRDDSNANESAAFKLEVELKILRVLLERVEADARGDGKAFKDIIQDRIYQAEEESKKLQTESASFQGDNKEGAARQMKLWRDLMKVMEVKNSVMKQRLPSDMTTRAKSRMLAPTDLMRSFNAGSDVPIGDQRASGTLIKRPATRQGSAQSRMA</sequence>
<protein>
    <recommendedName>
        <fullName evidence="14">Intraflagellar transport protein 81 homolog</fullName>
    </recommendedName>
    <alternativeName>
        <fullName evidence="15">Carnitine deficiency-associated protein expressed in ventricle 1</fullName>
    </alternativeName>
</protein>
<feature type="region of interest" description="Disordered" evidence="17">
    <location>
        <begin position="453"/>
        <end position="477"/>
    </location>
</feature>
<evidence type="ECO:0000259" key="18">
    <source>
        <dbReference type="Pfam" id="PF18383"/>
    </source>
</evidence>
<evidence type="ECO:0000256" key="5">
    <source>
        <dbReference type="ARBA" id="ARBA00022794"/>
    </source>
</evidence>
<evidence type="ECO:0000256" key="1">
    <source>
        <dbReference type="ARBA" id="ARBA00004120"/>
    </source>
</evidence>
<dbReference type="GO" id="GO:0042073">
    <property type="term" value="P:intraciliary transport"/>
    <property type="evidence" value="ECO:0007669"/>
    <property type="project" value="InterPro"/>
</dbReference>
<keyword evidence="2" id="KW-0963">Cytoplasm</keyword>
<dbReference type="GO" id="GO:0030992">
    <property type="term" value="C:intraciliary transport particle B"/>
    <property type="evidence" value="ECO:0007669"/>
    <property type="project" value="InterPro"/>
</dbReference>
<dbReference type="GO" id="GO:0036064">
    <property type="term" value="C:ciliary basal body"/>
    <property type="evidence" value="ECO:0007669"/>
    <property type="project" value="TreeGrafter"/>
</dbReference>
<evidence type="ECO:0000256" key="14">
    <source>
        <dbReference type="ARBA" id="ARBA00073058"/>
    </source>
</evidence>
<dbReference type="WBParaSite" id="PSAMB.scaffold4723size13735.g24997.t1">
    <property type="protein sequence ID" value="PSAMB.scaffold4723size13735.g24997.t1"/>
    <property type="gene ID" value="PSAMB.scaffold4723size13735.g24997"/>
</dbReference>
<keyword evidence="11" id="KW-0966">Cell projection</keyword>
<dbReference type="PANTHER" id="PTHR15614:SF2">
    <property type="entry name" value="INTRAFLAGELLAR TRANSPORT PROTEIN 81 HOMOLOG"/>
    <property type="match status" value="1"/>
</dbReference>
<accession>A0A914WSH3</accession>
<dbReference type="FunFam" id="1.10.418.70:FF:000001">
    <property type="entry name" value="Intraflagellar transport protein 81 homolog"/>
    <property type="match status" value="1"/>
</dbReference>
<feature type="region of interest" description="Disordered" evidence="17">
    <location>
        <begin position="663"/>
        <end position="697"/>
    </location>
</feature>
<dbReference type="AlphaFoldDB" id="A0A914WSH3"/>
<keyword evidence="9" id="KW-0969">Cilium</keyword>
<dbReference type="InterPro" id="IPR041146">
    <property type="entry name" value="IFT81_CH"/>
</dbReference>
<keyword evidence="19" id="KW-1185">Reference proteome</keyword>
<keyword evidence="4" id="KW-0221">Differentiation</keyword>
<evidence type="ECO:0000256" key="6">
    <source>
        <dbReference type="ARBA" id="ARBA00022871"/>
    </source>
</evidence>
<evidence type="ECO:0000256" key="3">
    <source>
        <dbReference type="ARBA" id="ARBA00022553"/>
    </source>
</evidence>
<evidence type="ECO:0000256" key="7">
    <source>
        <dbReference type="ARBA" id="ARBA00022990"/>
    </source>
</evidence>
<organism evidence="19 20">
    <name type="scientific">Plectus sambesii</name>
    <dbReference type="NCBI Taxonomy" id="2011161"/>
    <lineage>
        <taxon>Eukaryota</taxon>
        <taxon>Metazoa</taxon>
        <taxon>Ecdysozoa</taxon>
        <taxon>Nematoda</taxon>
        <taxon>Chromadorea</taxon>
        <taxon>Plectida</taxon>
        <taxon>Plectina</taxon>
        <taxon>Plectoidea</taxon>
        <taxon>Plectidae</taxon>
        <taxon>Plectus</taxon>
    </lineage>
</organism>
<evidence type="ECO:0000256" key="2">
    <source>
        <dbReference type="ARBA" id="ARBA00022490"/>
    </source>
</evidence>
<dbReference type="Pfam" id="PF18383">
    <property type="entry name" value="IFT81_CH"/>
    <property type="match status" value="1"/>
</dbReference>
<evidence type="ECO:0000256" key="17">
    <source>
        <dbReference type="SAM" id="MobiDB-lite"/>
    </source>
</evidence>
<keyword evidence="5" id="KW-0970">Cilium biogenesis/degradation</keyword>
<evidence type="ECO:0000256" key="13">
    <source>
        <dbReference type="ARBA" id="ARBA00055755"/>
    </source>
</evidence>
<keyword evidence="10" id="KW-0206">Cytoskeleton</keyword>
<evidence type="ECO:0000256" key="12">
    <source>
        <dbReference type="ARBA" id="ARBA00043983"/>
    </source>
</evidence>
<keyword evidence="6" id="KW-0744">Spermatogenesis</keyword>
<evidence type="ECO:0000256" key="15">
    <source>
        <dbReference type="ARBA" id="ARBA00079903"/>
    </source>
</evidence>
<dbReference type="InterPro" id="IPR029600">
    <property type="entry name" value="IFT81"/>
</dbReference>
<dbReference type="GO" id="GO:0015631">
    <property type="term" value="F:tubulin binding"/>
    <property type="evidence" value="ECO:0007669"/>
    <property type="project" value="InterPro"/>
</dbReference>
<feature type="domain" description="IFT81 calponin homology" evidence="18">
    <location>
        <begin position="3"/>
        <end position="126"/>
    </location>
</feature>